<dbReference type="EMBL" id="CAMGYJ010000007">
    <property type="protein sequence ID" value="CAI0451309.1"/>
    <property type="molecule type" value="Genomic_DNA"/>
</dbReference>
<proteinExistence type="inferred from homology"/>
<comment type="caution">
    <text evidence="7">The sequence shown here is derived from an EMBL/GenBank/DDBJ whole genome shotgun (WGS) entry which is preliminary data.</text>
</comment>
<evidence type="ECO:0000256" key="1">
    <source>
        <dbReference type="ARBA" id="ARBA00006722"/>
    </source>
</evidence>
<evidence type="ECO:0000313" key="7">
    <source>
        <dbReference type="EMBL" id="CAI0451309.1"/>
    </source>
</evidence>
<dbReference type="AlphaFoldDB" id="A0AAV0MYT6"/>
<keyword evidence="5" id="KW-1015">Disulfide bond</keyword>
<dbReference type="GO" id="GO:0050832">
    <property type="term" value="P:defense response to fungus"/>
    <property type="evidence" value="ECO:0007669"/>
    <property type="project" value="UniProtKB-KW"/>
</dbReference>
<name>A0AAV0MYT6_9ROSI</name>
<evidence type="ECO:0000256" key="6">
    <source>
        <dbReference type="SAM" id="SignalP"/>
    </source>
</evidence>
<keyword evidence="3" id="KW-0295">Fungicide</keyword>
<comment type="similarity">
    <text evidence="1">Belongs to the DEFL family.</text>
</comment>
<sequence length="75" mass="8374">MAKSSTLYLLITLLVFASLDGAKMAVEAKECWATWDCDGQDRCRADCKKRYGGIGVCDKYTAPFVPLQCFCDYDC</sequence>
<dbReference type="PANTHER" id="PTHR33830:SF30">
    <property type="entry name" value="DEFENSIN-LIKE PROTEIN 184-RELATED"/>
    <property type="match status" value="1"/>
</dbReference>
<evidence type="ECO:0000256" key="3">
    <source>
        <dbReference type="ARBA" id="ARBA00022577"/>
    </source>
</evidence>
<keyword evidence="8" id="KW-1185">Reference proteome</keyword>
<evidence type="ECO:0000256" key="4">
    <source>
        <dbReference type="ARBA" id="ARBA00022821"/>
    </source>
</evidence>
<dbReference type="Proteomes" id="UP001154282">
    <property type="component" value="Unassembled WGS sequence"/>
</dbReference>
<accession>A0AAV0MYT6</accession>
<protein>
    <submittedName>
        <fullName evidence="7">Uncharacterized protein</fullName>
    </submittedName>
</protein>
<feature type="signal peptide" evidence="6">
    <location>
        <begin position="1"/>
        <end position="21"/>
    </location>
</feature>
<keyword evidence="6" id="KW-0732">Signal</keyword>
<gene>
    <name evidence="7" type="ORF">LITE_LOCUS30821</name>
</gene>
<dbReference type="InterPro" id="IPR010851">
    <property type="entry name" value="DEFL"/>
</dbReference>
<dbReference type="Pfam" id="PF07333">
    <property type="entry name" value="SLR1-BP"/>
    <property type="match status" value="1"/>
</dbReference>
<dbReference type="PANTHER" id="PTHR33830">
    <property type="entry name" value="DEFENSIN-LIKE PROTEIN 184-RELATED"/>
    <property type="match status" value="1"/>
</dbReference>
<organism evidence="7 8">
    <name type="scientific">Linum tenue</name>
    <dbReference type="NCBI Taxonomy" id="586396"/>
    <lineage>
        <taxon>Eukaryota</taxon>
        <taxon>Viridiplantae</taxon>
        <taxon>Streptophyta</taxon>
        <taxon>Embryophyta</taxon>
        <taxon>Tracheophyta</taxon>
        <taxon>Spermatophyta</taxon>
        <taxon>Magnoliopsida</taxon>
        <taxon>eudicotyledons</taxon>
        <taxon>Gunneridae</taxon>
        <taxon>Pentapetalae</taxon>
        <taxon>rosids</taxon>
        <taxon>fabids</taxon>
        <taxon>Malpighiales</taxon>
        <taxon>Linaceae</taxon>
        <taxon>Linum</taxon>
    </lineage>
</organism>
<dbReference type="GO" id="GO:0031640">
    <property type="term" value="P:killing of cells of another organism"/>
    <property type="evidence" value="ECO:0007669"/>
    <property type="project" value="UniProtKB-KW"/>
</dbReference>
<evidence type="ECO:0000313" key="8">
    <source>
        <dbReference type="Proteomes" id="UP001154282"/>
    </source>
</evidence>
<feature type="chain" id="PRO_5044021310" evidence="6">
    <location>
        <begin position="22"/>
        <end position="75"/>
    </location>
</feature>
<keyword evidence="4" id="KW-0611">Plant defense</keyword>
<evidence type="ECO:0000256" key="2">
    <source>
        <dbReference type="ARBA" id="ARBA00022529"/>
    </source>
</evidence>
<reference evidence="7" key="1">
    <citation type="submission" date="2022-08" db="EMBL/GenBank/DDBJ databases">
        <authorList>
            <person name="Gutierrez-Valencia J."/>
        </authorList>
    </citation>
    <scope>NUCLEOTIDE SEQUENCE</scope>
</reference>
<evidence type="ECO:0000256" key="5">
    <source>
        <dbReference type="ARBA" id="ARBA00023157"/>
    </source>
</evidence>
<keyword evidence="2" id="KW-0929">Antimicrobial</keyword>